<dbReference type="Pfam" id="PF07486">
    <property type="entry name" value="Hydrolase_2"/>
    <property type="match status" value="1"/>
</dbReference>
<feature type="region of interest" description="Disordered" evidence="9">
    <location>
        <begin position="117"/>
        <end position="200"/>
    </location>
</feature>
<keyword evidence="4 10" id="KW-0732">Signal</keyword>
<comment type="caution">
    <text evidence="13">The sequence shown here is derived from an EMBL/GenBank/DDBJ whole genome shotgun (WGS) entry which is preliminary data.</text>
</comment>
<evidence type="ECO:0000256" key="3">
    <source>
        <dbReference type="ARBA" id="ARBA00022544"/>
    </source>
</evidence>
<dbReference type="EMBL" id="JAUSUQ010000001">
    <property type="protein sequence ID" value="MDQ0337767.1"/>
    <property type="molecule type" value="Genomic_DNA"/>
</dbReference>
<gene>
    <name evidence="13" type="ORF">J2S00_000537</name>
</gene>
<feature type="compositionally biased region" description="Basic and acidic residues" evidence="9">
    <location>
        <begin position="155"/>
        <end position="178"/>
    </location>
</feature>
<evidence type="ECO:0000256" key="1">
    <source>
        <dbReference type="ARBA" id="ARBA00007010"/>
    </source>
</evidence>
<keyword evidence="5 13" id="KW-0378">Hydrolase</keyword>
<evidence type="ECO:0000256" key="8">
    <source>
        <dbReference type="NCBIfam" id="TIGR02869"/>
    </source>
</evidence>
<keyword evidence="7" id="KW-0961">Cell wall biogenesis/degradation</keyword>
<dbReference type="InterPro" id="IPR011105">
    <property type="entry name" value="Cell_wall_hydrolase_SleB"/>
</dbReference>
<dbReference type="RefSeq" id="WP_307335115.1">
    <property type="nucleotide sequence ID" value="NZ_JAUSUQ010000001.1"/>
</dbReference>
<dbReference type="Pfam" id="PF01471">
    <property type="entry name" value="PG_binding_1"/>
    <property type="match status" value="1"/>
</dbReference>
<organism evidence="13 14">
    <name type="scientific">Caldalkalibacillus uzonensis</name>
    <dbReference type="NCBI Taxonomy" id="353224"/>
    <lineage>
        <taxon>Bacteria</taxon>
        <taxon>Bacillati</taxon>
        <taxon>Bacillota</taxon>
        <taxon>Bacilli</taxon>
        <taxon>Bacillales</taxon>
        <taxon>Bacillaceae</taxon>
        <taxon>Caldalkalibacillus</taxon>
    </lineage>
</organism>
<evidence type="ECO:0000313" key="14">
    <source>
        <dbReference type="Proteomes" id="UP001232445"/>
    </source>
</evidence>
<feature type="domain" description="Peptidoglycan binding-like" evidence="11">
    <location>
        <begin position="44"/>
        <end position="100"/>
    </location>
</feature>
<evidence type="ECO:0000313" key="13">
    <source>
        <dbReference type="EMBL" id="MDQ0337767.1"/>
    </source>
</evidence>
<dbReference type="InterPro" id="IPR036365">
    <property type="entry name" value="PGBD-like_sf"/>
</dbReference>
<evidence type="ECO:0000256" key="5">
    <source>
        <dbReference type="ARBA" id="ARBA00022801"/>
    </source>
</evidence>
<evidence type="ECO:0000256" key="2">
    <source>
        <dbReference type="ARBA" id="ARBA00018364"/>
    </source>
</evidence>
<dbReference type="Proteomes" id="UP001232445">
    <property type="component" value="Unassembled WGS sequence"/>
</dbReference>
<dbReference type="Gene3D" id="1.10.10.2520">
    <property type="entry name" value="Cell wall hydrolase SleB, domain 1"/>
    <property type="match status" value="1"/>
</dbReference>
<dbReference type="Gene3D" id="6.20.240.60">
    <property type="match status" value="1"/>
</dbReference>
<dbReference type="NCBIfam" id="TIGR02869">
    <property type="entry name" value="spore_SleB"/>
    <property type="match status" value="1"/>
</dbReference>
<evidence type="ECO:0000259" key="12">
    <source>
        <dbReference type="Pfam" id="PF07486"/>
    </source>
</evidence>
<dbReference type="InterPro" id="IPR002477">
    <property type="entry name" value="Peptidoglycan-bd-like"/>
</dbReference>
<dbReference type="InterPro" id="IPR042047">
    <property type="entry name" value="SleB_dom1"/>
</dbReference>
<proteinExistence type="inferred from homology"/>
<evidence type="ECO:0000256" key="6">
    <source>
        <dbReference type="ARBA" id="ARBA00022969"/>
    </source>
</evidence>
<protein>
    <recommendedName>
        <fullName evidence="2 8">Spore cortex-lytic enzyme</fullName>
    </recommendedName>
</protein>
<evidence type="ECO:0000256" key="7">
    <source>
        <dbReference type="ARBA" id="ARBA00023316"/>
    </source>
</evidence>
<evidence type="ECO:0000256" key="9">
    <source>
        <dbReference type="SAM" id="MobiDB-lite"/>
    </source>
</evidence>
<evidence type="ECO:0000256" key="4">
    <source>
        <dbReference type="ARBA" id="ARBA00022729"/>
    </source>
</evidence>
<keyword evidence="6" id="KW-0749">Sporulation</keyword>
<name>A0ABU0CNN7_9BACI</name>
<keyword evidence="14" id="KW-1185">Reference proteome</keyword>
<accession>A0ABU0CNN7</accession>
<sequence length="335" mass="37095">MHRRTRQLKAGTLCLVTAALLISLFIPHTPASAFSPQVIQRGATGDDVIELQARLQYIGYYKGRINGVFGWETYWAVRNFQHDFGLDIDGLVGNQMKEKLLAVTEFDKDYVYGKLAQGENPRHFGPKEGPEGLAPPGQRDPGNLDKVKWVPPGTHGKEPPRAKEPAEQPRQPEAERAPRPPAETPAQPAPPEAPPAEGQVGQLEQAVNIPQGFSENDIRLMANAVYGEARGEPYEGQVAVAAVILNRVRSPEFPNTVSGVIFEPLAFTAVMDGQIWLEPNETARRAVMDAINGWDPTGGVVYYFNPATARAPWMWERYGEQRDQSIQIGKHIFLK</sequence>
<keyword evidence="3" id="KW-0309">Germination</keyword>
<evidence type="ECO:0000259" key="11">
    <source>
        <dbReference type="Pfam" id="PF01471"/>
    </source>
</evidence>
<feature type="signal peptide" evidence="10">
    <location>
        <begin position="1"/>
        <end position="33"/>
    </location>
</feature>
<feature type="compositionally biased region" description="Basic and acidic residues" evidence="9">
    <location>
        <begin position="120"/>
        <end position="130"/>
    </location>
</feature>
<feature type="compositionally biased region" description="Pro residues" evidence="9">
    <location>
        <begin position="179"/>
        <end position="194"/>
    </location>
</feature>
<comment type="similarity">
    <text evidence="1">Belongs to the SleB family.</text>
</comment>
<evidence type="ECO:0000256" key="10">
    <source>
        <dbReference type="SAM" id="SignalP"/>
    </source>
</evidence>
<feature type="domain" description="Cell wall hydrolase SleB" evidence="12">
    <location>
        <begin position="231"/>
        <end position="333"/>
    </location>
</feature>
<reference evidence="13 14" key="1">
    <citation type="submission" date="2023-07" db="EMBL/GenBank/DDBJ databases">
        <title>Genomic Encyclopedia of Type Strains, Phase IV (KMG-IV): sequencing the most valuable type-strain genomes for metagenomic binning, comparative biology and taxonomic classification.</title>
        <authorList>
            <person name="Goeker M."/>
        </authorList>
    </citation>
    <scope>NUCLEOTIDE SEQUENCE [LARGE SCALE GENOMIC DNA]</scope>
    <source>
        <strain evidence="13 14">DSM 17740</strain>
    </source>
</reference>
<dbReference type="GO" id="GO:0008745">
    <property type="term" value="F:N-acetylmuramoyl-L-alanine amidase activity"/>
    <property type="evidence" value="ECO:0007669"/>
    <property type="project" value="UniProtKB-EC"/>
</dbReference>
<feature type="chain" id="PRO_5045490597" description="Spore cortex-lytic enzyme" evidence="10">
    <location>
        <begin position="34"/>
        <end position="335"/>
    </location>
</feature>
<dbReference type="Gene3D" id="1.10.101.10">
    <property type="entry name" value="PGBD-like superfamily/PGBD"/>
    <property type="match status" value="1"/>
</dbReference>
<dbReference type="InterPro" id="IPR014224">
    <property type="entry name" value="Spore_cortex_SleB"/>
</dbReference>
<dbReference type="SUPFAM" id="SSF47090">
    <property type="entry name" value="PGBD-like"/>
    <property type="match status" value="1"/>
</dbReference>
<dbReference type="InterPro" id="IPR036366">
    <property type="entry name" value="PGBDSf"/>
</dbReference>